<dbReference type="AlphaFoldDB" id="A0A844BYJ9"/>
<evidence type="ECO:0000313" key="3">
    <source>
        <dbReference type="Proteomes" id="UP000440066"/>
    </source>
</evidence>
<comment type="caution">
    <text evidence="2">The sequence shown here is derived from an EMBL/GenBank/DDBJ whole genome shotgun (WGS) entry which is preliminary data.</text>
</comment>
<evidence type="ECO:0000259" key="1">
    <source>
        <dbReference type="Pfam" id="PF24963"/>
    </source>
</evidence>
<evidence type="ECO:0000313" key="2">
    <source>
        <dbReference type="EMBL" id="MRJ47099.1"/>
    </source>
</evidence>
<feature type="domain" description="DUF7768" evidence="1">
    <location>
        <begin position="28"/>
        <end position="125"/>
    </location>
</feature>
<gene>
    <name evidence="2" type="ORF">GF867_05940</name>
</gene>
<reference evidence="2 3" key="1">
    <citation type="submission" date="2019-11" db="EMBL/GenBank/DDBJ databases">
        <title>Characterisation of Fundicoccus ignavus gen. nov. sp. nov., a novel genus of the family Aerococcaceae from bulk tank milk.</title>
        <authorList>
            <person name="Siebert A."/>
            <person name="Huptas C."/>
            <person name="Wenning M."/>
            <person name="Scherer S."/>
            <person name="Doll E.V."/>
        </authorList>
    </citation>
    <scope>NUCLEOTIDE SEQUENCE [LARGE SCALE GENOMIC DNA]</scope>
    <source>
        <strain evidence="2 3">DSM 109652</strain>
    </source>
</reference>
<organism evidence="2 3">
    <name type="scientific">Fundicoccus ignavus</name>
    <dbReference type="NCBI Taxonomy" id="2664442"/>
    <lineage>
        <taxon>Bacteria</taxon>
        <taxon>Bacillati</taxon>
        <taxon>Bacillota</taxon>
        <taxon>Bacilli</taxon>
        <taxon>Lactobacillales</taxon>
        <taxon>Aerococcaceae</taxon>
        <taxon>Fundicoccus</taxon>
    </lineage>
</organism>
<sequence>MKQKEWLNGSGYYDPTAYQALKKLNYLPIVYICSSFSGDEVVNAELARQYAHFALEKGTIPITPNLLFPHIMNDLDVEGRQHALRVKLILLGRCKELWVFGDNLSEGMRQEIQRAKHRNMMIRWFSEDCQEVTR</sequence>
<proteinExistence type="predicted"/>
<protein>
    <submittedName>
        <fullName evidence="2">DUF4406 domain-containing protein</fullName>
    </submittedName>
</protein>
<dbReference type="Gene3D" id="3.40.50.10400">
    <property type="entry name" value="Hypothetical protein PA1492"/>
    <property type="match status" value="1"/>
</dbReference>
<dbReference type="InterPro" id="IPR056670">
    <property type="entry name" value="DUF7768"/>
</dbReference>
<accession>A0A844BYJ9</accession>
<dbReference type="Pfam" id="PF24963">
    <property type="entry name" value="DUF7768"/>
    <property type="match status" value="1"/>
</dbReference>
<dbReference type="Proteomes" id="UP000440066">
    <property type="component" value="Unassembled WGS sequence"/>
</dbReference>
<dbReference type="EMBL" id="WJQT01000006">
    <property type="protein sequence ID" value="MRJ47099.1"/>
    <property type="molecule type" value="Genomic_DNA"/>
</dbReference>
<dbReference type="RefSeq" id="WP_216650270.1">
    <property type="nucleotide sequence ID" value="NZ_WJQT01000006.1"/>
</dbReference>
<name>A0A844BYJ9_9LACT</name>